<evidence type="ECO:0000313" key="2">
    <source>
        <dbReference type="Proteomes" id="UP000198345"/>
    </source>
</evidence>
<evidence type="ECO:0000313" key="1">
    <source>
        <dbReference type="EMBL" id="OXA93829.1"/>
    </source>
</evidence>
<accession>A0A226HHK2</accession>
<dbReference type="AlphaFoldDB" id="A0A226HHK2"/>
<dbReference type="EMBL" id="MUGW01000012">
    <property type="protein sequence ID" value="OXA93829.1"/>
    <property type="molecule type" value="Genomic_DNA"/>
</dbReference>
<name>A0A226HHK2_9FLAO</name>
<dbReference type="Proteomes" id="UP000198345">
    <property type="component" value="Unassembled WGS sequence"/>
</dbReference>
<reference evidence="1 2" key="1">
    <citation type="submission" date="2016-11" db="EMBL/GenBank/DDBJ databases">
        <title>Whole genomes of Flavobacteriaceae.</title>
        <authorList>
            <person name="Stine C."/>
            <person name="Li C."/>
            <person name="Tadesse D."/>
        </authorList>
    </citation>
    <scope>NUCLEOTIDE SEQUENCE [LARGE SCALE GENOMIC DNA]</scope>
    <source>
        <strain evidence="1 2">DSM 18292</strain>
    </source>
</reference>
<organism evidence="1 2">
    <name type="scientific">Flavobacterium hercynium</name>
    <dbReference type="NCBI Taxonomy" id="387094"/>
    <lineage>
        <taxon>Bacteria</taxon>
        <taxon>Pseudomonadati</taxon>
        <taxon>Bacteroidota</taxon>
        <taxon>Flavobacteriia</taxon>
        <taxon>Flavobacteriales</taxon>
        <taxon>Flavobacteriaceae</taxon>
        <taxon>Flavobacterium</taxon>
    </lineage>
</organism>
<keyword evidence="2" id="KW-1185">Reference proteome</keyword>
<protein>
    <submittedName>
        <fullName evidence="1">Uncharacterized protein</fullName>
    </submittedName>
</protein>
<gene>
    <name evidence="1" type="ORF">B0A66_06165</name>
</gene>
<comment type="caution">
    <text evidence="1">The sequence shown here is derived from an EMBL/GenBank/DDBJ whole genome shotgun (WGS) entry which is preliminary data.</text>
</comment>
<sequence>MLGHRSVKTMQMYDRVIDQKKEGCGESDFAGVDYDLLEIRKLDVLAIPKRKGCHLAAFRIFCKN</sequence>
<proteinExistence type="predicted"/>